<organism evidence="1 2">
    <name type="scientific">Diaporthe eres</name>
    <name type="common">Phomopsis oblonga</name>
    <dbReference type="NCBI Taxonomy" id="83184"/>
    <lineage>
        <taxon>Eukaryota</taxon>
        <taxon>Fungi</taxon>
        <taxon>Dikarya</taxon>
        <taxon>Ascomycota</taxon>
        <taxon>Pezizomycotina</taxon>
        <taxon>Sordariomycetes</taxon>
        <taxon>Sordariomycetidae</taxon>
        <taxon>Diaporthales</taxon>
        <taxon>Diaporthaceae</taxon>
        <taxon>Diaporthe</taxon>
        <taxon>Diaporthe eres species complex</taxon>
    </lineage>
</organism>
<dbReference type="Proteomes" id="UP001430848">
    <property type="component" value="Unassembled WGS sequence"/>
</dbReference>
<gene>
    <name evidence="1" type="ORF">SLS63_008694</name>
</gene>
<accession>A0ABR1P1W2</accession>
<comment type="caution">
    <text evidence="1">The sequence shown here is derived from an EMBL/GenBank/DDBJ whole genome shotgun (WGS) entry which is preliminary data.</text>
</comment>
<protein>
    <submittedName>
        <fullName evidence="1">Uncharacterized protein</fullName>
    </submittedName>
</protein>
<sequence>MLFKSIFRTLAVVALVGEAVEALTLRRLSRAKVLKLRKKVQSCKRVLHITIIHPRQLSADPDTDIEADVQSIIDDLSRDLIPETQNVDPFTDADADFPGFWDEFSGLTGDVNTLLTDLKGNANAANTGLGQAMGLANMLKTFNSDWNTYVQGVDRQTPDSVNTQIESTLDDTDADFEAAIEALYAGFA</sequence>
<dbReference type="EMBL" id="JAKNSF020000057">
    <property type="protein sequence ID" value="KAK7724437.1"/>
    <property type="molecule type" value="Genomic_DNA"/>
</dbReference>
<name>A0ABR1P1W2_DIAER</name>
<proteinExistence type="predicted"/>
<reference evidence="1 2" key="1">
    <citation type="submission" date="2024-02" db="EMBL/GenBank/DDBJ databases">
        <title>De novo assembly and annotation of 12 fungi associated with fruit tree decline syndrome in Ontario, Canada.</title>
        <authorList>
            <person name="Sulman M."/>
            <person name="Ellouze W."/>
            <person name="Ilyukhin E."/>
        </authorList>
    </citation>
    <scope>NUCLEOTIDE SEQUENCE [LARGE SCALE GENOMIC DNA]</scope>
    <source>
        <strain evidence="1 2">M169</strain>
    </source>
</reference>
<evidence type="ECO:0000313" key="2">
    <source>
        <dbReference type="Proteomes" id="UP001430848"/>
    </source>
</evidence>
<evidence type="ECO:0000313" key="1">
    <source>
        <dbReference type="EMBL" id="KAK7724437.1"/>
    </source>
</evidence>
<keyword evidence="2" id="KW-1185">Reference proteome</keyword>